<dbReference type="Gene3D" id="1.20.120.450">
    <property type="entry name" value="dinb family like domain"/>
    <property type="match status" value="1"/>
</dbReference>
<reference evidence="4" key="1">
    <citation type="submission" date="2018-05" db="EMBL/GenBank/DDBJ databases">
        <authorList>
            <person name="Lanie J.A."/>
            <person name="Ng W.-L."/>
            <person name="Kazmierczak K.M."/>
            <person name="Andrzejewski T.M."/>
            <person name="Davidsen T.M."/>
            <person name="Wayne K.J."/>
            <person name="Tettelin H."/>
            <person name="Glass J.I."/>
            <person name="Rusch D."/>
            <person name="Podicherti R."/>
            <person name="Tsui H.-C.T."/>
            <person name="Winkler M.E."/>
        </authorList>
    </citation>
    <scope>NUCLEOTIDE SEQUENCE</scope>
</reference>
<evidence type="ECO:0000256" key="1">
    <source>
        <dbReference type="SAM" id="MobiDB-lite"/>
    </source>
</evidence>
<evidence type="ECO:0008006" key="5">
    <source>
        <dbReference type="Google" id="ProtNLM"/>
    </source>
</evidence>
<feature type="domain" description="SCP2" evidence="2">
    <location>
        <begin position="203"/>
        <end position="282"/>
    </location>
</feature>
<gene>
    <name evidence="4" type="ORF">METZ01_LOCUS31669</name>
</gene>
<name>A0A381QHK1_9ZZZZ</name>
<feature type="region of interest" description="Disordered" evidence="1">
    <location>
        <begin position="62"/>
        <end position="82"/>
    </location>
</feature>
<dbReference type="AlphaFoldDB" id="A0A381QHK1"/>
<dbReference type="InterPro" id="IPR017517">
    <property type="entry name" value="Maleyloyr_isom"/>
</dbReference>
<dbReference type="InterPro" id="IPR036527">
    <property type="entry name" value="SCP2_sterol-bd_dom_sf"/>
</dbReference>
<evidence type="ECO:0000259" key="3">
    <source>
        <dbReference type="Pfam" id="PF11716"/>
    </source>
</evidence>
<dbReference type="Pfam" id="PF11716">
    <property type="entry name" value="MDMPI_N"/>
    <property type="match status" value="1"/>
</dbReference>
<dbReference type="InterPro" id="IPR034660">
    <property type="entry name" value="DinB/YfiT-like"/>
</dbReference>
<dbReference type="NCBIfam" id="TIGR03083">
    <property type="entry name" value="maleylpyruvate isomerase family mycothiol-dependent enzyme"/>
    <property type="match status" value="1"/>
</dbReference>
<evidence type="ECO:0000313" key="4">
    <source>
        <dbReference type="EMBL" id="SUZ78815.1"/>
    </source>
</evidence>
<dbReference type="Pfam" id="PF02036">
    <property type="entry name" value="SCP2"/>
    <property type="match status" value="1"/>
</dbReference>
<dbReference type="EMBL" id="UINC01001368">
    <property type="protein sequence ID" value="SUZ78815.1"/>
    <property type="molecule type" value="Genomic_DNA"/>
</dbReference>
<dbReference type="InterPro" id="IPR003033">
    <property type="entry name" value="SCP2_sterol-bd_dom"/>
</dbReference>
<dbReference type="InterPro" id="IPR024344">
    <property type="entry name" value="MDMPI_metal-binding"/>
</dbReference>
<sequence>MASFEERVSLYKSESEVFQEYLKGLPAEAWGRQSACDEWLVGDVVAHLVGNSEFYAGTVARGLQGESSPPEGRPKAGTGHPSISATALAKSSIAAKERLGDQLLSTYIEKDNILINLLTGLSAEDQAKPCYHPGSIVPAGNFVDLRFKEIVLHQWDIRSAIEEKAGLSAASLGSMVILIQESFASGSLRWAFWAGPRLDRSVRYRFEVKSPVPVTADIVVEGDKFRYEESLKGMADVTFRCHTHIFALLMYGRLPASDAMAAGHLAVDGDSELAAQFSQWFKGI</sequence>
<organism evidence="4">
    <name type="scientific">marine metagenome</name>
    <dbReference type="NCBI Taxonomy" id="408172"/>
    <lineage>
        <taxon>unclassified sequences</taxon>
        <taxon>metagenomes</taxon>
        <taxon>ecological metagenomes</taxon>
    </lineage>
</organism>
<dbReference type="GO" id="GO:0046872">
    <property type="term" value="F:metal ion binding"/>
    <property type="evidence" value="ECO:0007669"/>
    <property type="project" value="InterPro"/>
</dbReference>
<protein>
    <recommendedName>
        <fullName evidence="5">Mycothiol-dependent maleylpyruvate isomerase metal-binding domain-containing protein</fullName>
    </recommendedName>
</protein>
<evidence type="ECO:0000259" key="2">
    <source>
        <dbReference type="Pfam" id="PF02036"/>
    </source>
</evidence>
<dbReference type="Gene3D" id="3.30.1050.10">
    <property type="entry name" value="SCP2 sterol-binding domain"/>
    <property type="match status" value="1"/>
</dbReference>
<feature type="domain" description="Mycothiol-dependent maleylpyruvate isomerase metal-binding" evidence="3">
    <location>
        <begin position="15"/>
        <end position="158"/>
    </location>
</feature>
<dbReference type="SUPFAM" id="SSF109854">
    <property type="entry name" value="DinB/YfiT-like putative metalloenzymes"/>
    <property type="match status" value="1"/>
</dbReference>
<proteinExistence type="predicted"/>
<accession>A0A381QHK1</accession>
<dbReference type="SUPFAM" id="SSF55718">
    <property type="entry name" value="SCP-like"/>
    <property type="match status" value="1"/>
</dbReference>